<dbReference type="SFLD" id="SFLDS00003">
    <property type="entry name" value="Haloacid_Dehalogenase"/>
    <property type="match status" value="1"/>
</dbReference>
<proteinExistence type="predicted"/>
<dbReference type="InterPro" id="IPR036412">
    <property type="entry name" value="HAD-like_sf"/>
</dbReference>
<dbReference type="SUPFAM" id="SSF56784">
    <property type="entry name" value="HAD-like"/>
    <property type="match status" value="1"/>
</dbReference>
<organism evidence="1 2">
    <name type="scientific">Actinocorallia longicatena</name>
    <dbReference type="NCBI Taxonomy" id="111803"/>
    <lineage>
        <taxon>Bacteria</taxon>
        <taxon>Bacillati</taxon>
        <taxon>Actinomycetota</taxon>
        <taxon>Actinomycetes</taxon>
        <taxon>Streptosporangiales</taxon>
        <taxon>Thermomonosporaceae</taxon>
        <taxon>Actinocorallia</taxon>
    </lineage>
</organism>
<dbReference type="PRINTS" id="PR00413">
    <property type="entry name" value="HADHALOGNASE"/>
</dbReference>
<dbReference type="Proteomes" id="UP001501237">
    <property type="component" value="Unassembled WGS sequence"/>
</dbReference>
<dbReference type="SFLD" id="SFLDG01129">
    <property type="entry name" value="C1.5:_HAD__Beta-PGM__Phosphata"/>
    <property type="match status" value="1"/>
</dbReference>
<dbReference type="InterPro" id="IPR006439">
    <property type="entry name" value="HAD-SF_hydro_IA"/>
</dbReference>
<evidence type="ECO:0000313" key="2">
    <source>
        <dbReference type="Proteomes" id="UP001501237"/>
    </source>
</evidence>
<sequence length="220" mass="23872">MTLRAVITDWGGVLTSPLNEAVAAWLAADQIDVEAYKRVMRAWFQGAYNGDATLAVAGPGNLIHQLEDGSLAPAEFERLLSLELRTVTGGVVPPEGLLDRMFAEFAPVEHMYETILACRAAGLRTALLSNSWGNTYPRERWAAMFDAVVISGEVRMRKPAPEIFDHAVTLLEVDAAECVFIDDIPANIAAAEQLGMVGVLHTDPVETRARLGELFALPLA</sequence>
<dbReference type="PANTHER" id="PTHR47829">
    <property type="entry name" value="HYDROLASE, PUTATIVE (AFU_ORTHOLOGUE AFUA_1G12880)-RELATED"/>
    <property type="match status" value="1"/>
</dbReference>
<reference evidence="2" key="1">
    <citation type="journal article" date="2019" name="Int. J. Syst. Evol. Microbiol.">
        <title>The Global Catalogue of Microorganisms (GCM) 10K type strain sequencing project: providing services to taxonomists for standard genome sequencing and annotation.</title>
        <authorList>
            <consortium name="The Broad Institute Genomics Platform"/>
            <consortium name="The Broad Institute Genome Sequencing Center for Infectious Disease"/>
            <person name="Wu L."/>
            <person name="Ma J."/>
        </authorList>
    </citation>
    <scope>NUCLEOTIDE SEQUENCE [LARGE SCALE GENOMIC DNA]</scope>
    <source>
        <strain evidence="2">JCM 9377</strain>
    </source>
</reference>
<dbReference type="NCBIfam" id="TIGR01509">
    <property type="entry name" value="HAD-SF-IA-v3"/>
    <property type="match status" value="1"/>
</dbReference>
<dbReference type="Pfam" id="PF00702">
    <property type="entry name" value="Hydrolase"/>
    <property type="match status" value="1"/>
</dbReference>
<dbReference type="EMBL" id="BAAAUV010000023">
    <property type="protein sequence ID" value="GAA3232168.1"/>
    <property type="molecule type" value="Genomic_DNA"/>
</dbReference>
<protein>
    <recommendedName>
        <fullName evidence="3">Hydrolase of the HAD superfamily</fullName>
    </recommendedName>
</protein>
<dbReference type="PANTHER" id="PTHR47829:SF1">
    <property type="entry name" value="HAD FAMILY PHOSPHATASE"/>
    <property type="match status" value="1"/>
</dbReference>
<gene>
    <name evidence="1" type="ORF">GCM10010468_63730</name>
</gene>
<dbReference type="CDD" id="cd02603">
    <property type="entry name" value="HAD_sEH-N_like"/>
    <property type="match status" value="1"/>
</dbReference>
<dbReference type="InterPro" id="IPR023214">
    <property type="entry name" value="HAD_sf"/>
</dbReference>
<name>A0ABP6QJ96_9ACTN</name>
<evidence type="ECO:0000313" key="1">
    <source>
        <dbReference type="EMBL" id="GAA3232168.1"/>
    </source>
</evidence>
<dbReference type="InterPro" id="IPR052898">
    <property type="entry name" value="ACAD10-like"/>
</dbReference>
<dbReference type="Gene3D" id="3.40.50.1000">
    <property type="entry name" value="HAD superfamily/HAD-like"/>
    <property type="match status" value="1"/>
</dbReference>
<accession>A0ABP6QJ96</accession>
<comment type="caution">
    <text evidence="1">The sequence shown here is derived from an EMBL/GenBank/DDBJ whole genome shotgun (WGS) entry which is preliminary data.</text>
</comment>
<evidence type="ECO:0008006" key="3">
    <source>
        <dbReference type="Google" id="ProtNLM"/>
    </source>
</evidence>
<keyword evidence="2" id="KW-1185">Reference proteome</keyword>
<dbReference type="RefSeq" id="WP_344835685.1">
    <property type="nucleotide sequence ID" value="NZ_BAAAUV010000023.1"/>
</dbReference>